<feature type="domain" description="UvrD-like helicase C-terminal" evidence="7">
    <location>
        <begin position="555"/>
        <end position="608"/>
    </location>
</feature>
<dbReference type="SUPFAM" id="SSF52540">
    <property type="entry name" value="P-loop containing nucleoside triphosphate hydrolases"/>
    <property type="match status" value="1"/>
</dbReference>
<dbReference type="InterPro" id="IPR000212">
    <property type="entry name" value="DNA_helicase_UvrD/REP"/>
</dbReference>
<keyword evidence="3" id="KW-0347">Helicase</keyword>
<organism evidence="8 9">
    <name type="scientific">Paenibacillus thalictri</name>
    <dbReference type="NCBI Taxonomy" id="2527873"/>
    <lineage>
        <taxon>Bacteria</taxon>
        <taxon>Bacillati</taxon>
        <taxon>Bacillota</taxon>
        <taxon>Bacilli</taxon>
        <taxon>Bacillales</taxon>
        <taxon>Paenibacillaceae</taxon>
        <taxon>Paenibacillus</taxon>
    </lineage>
</organism>
<keyword evidence="4" id="KW-0067">ATP-binding</keyword>
<sequence>MAYMIPETISRLASVGERVLFQTLKQYLPSDYMVLYKPEIDGRRPDFVIVGPDLGIVVLETNDYEKNALVHVDQHEWQVHTSNGVSVVENPLKEAKRSAQHVAEQVKKEDKLIVRSGKWAGQLKFEIGFGAVFTRMKTEAFIQGRLFEAINKELVLCRDEMDPEEDGFSTDRLIEKLHNMFTSWNHRWYILTNEDIRAIRYSFYPESRLSMTYKPAASYQDQYLLSRHNMTMDLRQDSIAQHLGDKHRLIRGVAGSGKTWVLARRTKILAKAHPDWNILVLCYSIPLARNLEQLIERMIGEPEDLLDLLEMINANGLRAGDQVKIRGFHQWLQNDLQTREEAIPALLGKLEKKQAILPTYDAILIDEGQEFEPEWLKLLSYVLNPATQSLLIVEDRAQSIQKRKNSLFQDIGLNFRGRSKILTVNYRNTAQIVRFAWDFYQRHSVLKHSVVQGSTKGVEIIPPQSTRRSGPEPMIKRFGSLHEEIAYIAAQIRFLRDERGIPYSDMLILYRVKDRYDVSYVDVIRRGLKAAGLPFGWLSAEDGETQLTEPTEDGIRISTINNVKGLDFQAVFIVNMESMPYPLEELEEREVSLLYIGMTRALEWLYLTYSGESKFTLYFEELARKRSSPIASETRMG</sequence>
<evidence type="ECO:0000256" key="3">
    <source>
        <dbReference type="ARBA" id="ARBA00022806"/>
    </source>
</evidence>
<evidence type="ECO:0000256" key="1">
    <source>
        <dbReference type="ARBA" id="ARBA00022741"/>
    </source>
</evidence>
<dbReference type="Pfam" id="PF13538">
    <property type="entry name" value="UvrD_C_2"/>
    <property type="match status" value="1"/>
</dbReference>
<dbReference type="GO" id="GO:0016787">
    <property type="term" value="F:hydrolase activity"/>
    <property type="evidence" value="ECO:0007669"/>
    <property type="project" value="UniProtKB-KW"/>
</dbReference>
<evidence type="ECO:0000259" key="7">
    <source>
        <dbReference type="Pfam" id="PF13538"/>
    </source>
</evidence>
<proteinExistence type="predicted"/>
<dbReference type="InterPro" id="IPR014017">
    <property type="entry name" value="DNA_helicase_UvrD-like_C"/>
</dbReference>
<dbReference type="PANTHER" id="PTHR11070">
    <property type="entry name" value="UVRD / RECB / PCRA DNA HELICASE FAMILY MEMBER"/>
    <property type="match status" value="1"/>
</dbReference>
<evidence type="ECO:0000259" key="5">
    <source>
        <dbReference type="Pfam" id="PF08378"/>
    </source>
</evidence>
<keyword evidence="1" id="KW-0547">Nucleotide-binding</keyword>
<dbReference type="InterPro" id="IPR027785">
    <property type="entry name" value="UvrD-like_helicase_C"/>
</dbReference>
<evidence type="ECO:0000256" key="4">
    <source>
        <dbReference type="ARBA" id="ARBA00022840"/>
    </source>
</evidence>
<comment type="caution">
    <text evidence="8">The sequence shown here is derived from an EMBL/GenBank/DDBJ whole genome shotgun (WGS) entry which is preliminary data.</text>
</comment>
<reference evidence="8 9" key="1">
    <citation type="submission" date="2019-02" db="EMBL/GenBank/DDBJ databases">
        <title>Paenibacillus sp. nov., isolated from surface-sterilized tissue of Thalictrum simplex L.</title>
        <authorList>
            <person name="Tuo L."/>
        </authorList>
    </citation>
    <scope>NUCLEOTIDE SEQUENCE [LARGE SCALE GENOMIC DNA]</scope>
    <source>
        <strain evidence="8 9">N2SHLJ1</strain>
    </source>
</reference>
<dbReference type="Gene3D" id="3.40.50.300">
    <property type="entry name" value="P-loop containing nucleotide triphosphate hydrolases"/>
    <property type="match status" value="2"/>
</dbReference>
<feature type="domain" description="NERD" evidence="5">
    <location>
        <begin position="15"/>
        <end position="107"/>
    </location>
</feature>
<evidence type="ECO:0000313" key="8">
    <source>
        <dbReference type="EMBL" id="TBL76544.1"/>
    </source>
</evidence>
<dbReference type="InterPro" id="IPR027417">
    <property type="entry name" value="P-loop_NTPase"/>
</dbReference>
<dbReference type="Pfam" id="PF13361">
    <property type="entry name" value="UvrD_C"/>
    <property type="match status" value="1"/>
</dbReference>
<dbReference type="GO" id="GO:0003677">
    <property type="term" value="F:DNA binding"/>
    <property type="evidence" value="ECO:0007669"/>
    <property type="project" value="InterPro"/>
</dbReference>
<dbReference type="GO" id="GO:0000725">
    <property type="term" value="P:recombinational repair"/>
    <property type="evidence" value="ECO:0007669"/>
    <property type="project" value="TreeGrafter"/>
</dbReference>
<keyword evidence="9" id="KW-1185">Reference proteome</keyword>
<dbReference type="RefSeq" id="WP_131015018.1">
    <property type="nucleotide sequence ID" value="NZ_SIRE01000013.1"/>
</dbReference>
<dbReference type="EMBL" id="SIRE01000013">
    <property type="protein sequence ID" value="TBL76544.1"/>
    <property type="molecule type" value="Genomic_DNA"/>
</dbReference>
<dbReference type="GO" id="GO:0005524">
    <property type="term" value="F:ATP binding"/>
    <property type="evidence" value="ECO:0007669"/>
    <property type="project" value="UniProtKB-KW"/>
</dbReference>
<evidence type="ECO:0000313" key="9">
    <source>
        <dbReference type="Proteomes" id="UP000293142"/>
    </source>
</evidence>
<dbReference type="AlphaFoldDB" id="A0A4Q9DS27"/>
<gene>
    <name evidence="8" type="ORF">EYB31_19125</name>
</gene>
<dbReference type="Pfam" id="PF13245">
    <property type="entry name" value="AAA_19"/>
    <property type="match status" value="1"/>
</dbReference>
<protein>
    <submittedName>
        <fullName evidence="8">Nuclease</fullName>
    </submittedName>
</protein>
<keyword evidence="2" id="KW-0378">Hydrolase</keyword>
<dbReference type="OrthoDB" id="7066673at2"/>
<evidence type="ECO:0000256" key="2">
    <source>
        <dbReference type="ARBA" id="ARBA00022801"/>
    </source>
</evidence>
<dbReference type="Proteomes" id="UP000293142">
    <property type="component" value="Unassembled WGS sequence"/>
</dbReference>
<accession>A0A4Q9DS27</accession>
<dbReference type="PANTHER" id="PTHR11070:SF2">
    <property type="entry name" value="ATP-DEPENDENT DNA HELICASE SRS2"/>
    <property type="match status" value="1"/>
</dbReference>
<name>A0A4Q9DS27_9BACL</name>
<feature type="domain" description="UvrD-like helicase C-terminal" evidence="6">
    <location>
        <begin position="422"/>
        <end position="535"/>
    </location>
</feature>
<evidence type="ECO:0000259" key="6">
    <source>
        <dbReference type="Pfam" id="PF13361"/>
    </source>
</evidence>
<dbReference type="Pfam" id="PF08378">
    <property type="entry name" value="NERD"/>
    <property type="match status" value="1"/>
</dbReference>
<dbReference type="GO" id="GO:0043138">
    <property type="term" value="F:3'-5' DNA helicase activity"/>
    <property type="evidence" value="ECO:0007669"/>
    <property type="project" value="TreeGrafter"/>
</dbReference>
<dbReference type="InterPro" id="IPR011528">
    <property type="entry name" value="NERD"/>
</dbReference>